<evidence type="ECO:0008006" key="9">
    <source>
        <dbReference type="Google" id="ProtNLM"/>
    </source>
</evidence>
<sequence length="309" mass="35666">MSHNLTQLKREYLEHLEIEKGRSLKTVSNYERYLERFLGHTKLEKPEDITDDVVREFRLWLNRQESGTKVGGRNETLKKKTQNYYLIALRGFLGYLAKRNIKTLPTERIELAKVGDRSLDLITKAELDRFLMAPDGDDLKSLRDKAIFELLFSTGLRVSELASLPRDIDLTKSEISVRGKGDKIRVVFLSDHAKLVIQEYLRKRKDMDEALFISLAPQKISSNNDSLRLTPRSIERIVKHYAIKAGISKKVTPHVIRHTFATDLLENGADLRSVQALLGHANISTTQIYTHVTDKHLREVHKNFHSKRK</sequence>
<evidence type="ECO:0000256" key="2">
    <source>
        <dbReference type="ARBA" id="ARBA00023125"/>
    </source>
</evidence>
<dbReference type="InterPro" id="IPR004107">
    <property type="entry name" value="Integrase_SAM-like_N"/>
</dbReference>
<dbReference type="GO" id="GO:0003677">
    <property type="term" value="F:DNA binding"/>
    <property type="evidence" value="ECO:0007669"/>
    <property type="project" value="UniProtKB-UniRule"/>
</dbReference>
<keyword evidence="2 4" id="KW-0238">DNA-binding</keyword>
<dbReference type="Pfam" id="PF00589">
    <property type="entry name" value="Phage_integrase"/>
    <property type="match status" value="1"/>
</dbReference>
<dbReference type="CDD" id="cd00798">
    <property type="entry name" value="INT_XerDC_C"/>
    <property type="match status" value="1"/>
</dbReference>
<dbReference type="PROSITE" id="PS51898">
    <property type="entry name" value="TYR_RECOMBINASE"/>
    <property type="match status" value="1"/>
</dbReference>
<evidence type="ECO:0000256" key="1">
    <source>
        <dbReference type="ARBA" id="ARBA00022908"/>
    </source>
</evidence>
<evidence type="ECO:0000313" key="8">
    <source>
        <dbReference type="Proteomes" id="UP000231143"/>
    </source>
</evidence>
<dbReference type="InterPro" id="IPR010998">
    <property type="entry name" value="Integrase_recombinase_N"/>
</dbReference>
<dbReference type="PANTHER" id="PTHR30349:SF81">
    <property type="entry name" value="TYROSINE RECOMBINASE XERC"/>
    <property type="match status" value="1"/>
</dbReference>
<gene>
    <name evidence="7" type="ORF">COW81_03000</name>
</gene>
<dbReference type="AlphaFoldDB" id="A0A2H0DXN2"/>
<reference evidence="7 8" key="1">
    <citation type="submission" date="2017-09" db="EMBL/GenBank/DDBJ databases">
        <title>Depth-based differentiation of microbial function through sediment-hosted aquifers and enrichment of novel symbionts in the deep terrestrial subsurface.</title>
        <authorList>
            <person name="Probst A.J."/>
            <person name="Ladd B."/>
            <person name="Jarett J.K."/>
            <person name="Geller-Mcgrath D.E."/>
            <person name="Sieber C.M."/>
            <person name="Emerson J.B."/>
            <person name="Anantharaman K."/>
            <person name="Thomas B.C."/>
            <person name="Malmstrom R."/>
            <person name="Stieglmeier M."/>
            <person name="Klingl A."/>
            <person name="Woyke T."/>
            <person name="Ryan C.M."/>
            <person name="Banfield J.F."/>
        </authorList>
    </citation>
    <scope>NUCLEOTIDE SEQUENCE [LARGE SCALE GENOMIC DNA]</scope>
    <source>
        <strain evidence="7">CG22_combo_CG10-13_8_21_14_all_36_13</strain>
    </source>
</reference>
<dbReference type="PROSITE" id="PS51900">
    <property type="entry name" value="CB"/>
    <property type="match status" value="1"/>
</dbReference>
<dbReference type="InterPro" id="IPR002104">
    <property type="entry name" value="Integrase_catalytic"/>
</dbReference>
<feature type="domain" description="Tyr recombinase" evidence="5">
    <location>
        <begin position="117"/>
        <end position="302"/>
    </location>
</feature>
<dbReference type="InterPro" id="IPR011010">
    <property type="entry name" value="DNA_brk_join_enz"/>
</dbReference>
<name>A0A2H0DXN2_9BACT</name>
<comment type="caution">
    <text evidence="7">The sequence shown here is derived from an EMBL/GenBank/DDBJ whole genome shotgun (WGS) entry which is preliminary data.</text>
</comment>
<dbReference type="Gene3D" id="1.10.443.10">
    <property type="entry name" value="Intergrase catalytic core"/>
    <property type="match status" value="1"/>
</dbReference>
<dbReference type="InterPro" id="IPR044068">
    <property type="entry name" value="CB"/>
</dbReference>
<proteinExistence type="predicted"/>
<protein>
    <recommendedName>
        <fullName evidence="9">Tyrosine recombinase XerC</fullName>
    </recommendedName>
</protein>
<accession>A0A2H0DXN2</accession>
<evidence type="ECO:0000256" key="3">
    <source>
        <dbReference type="ARBA" id="ARBA00023172"/>
    </source>
</evidence>
<evidence type="ECO:0000259" key="6">
    <source>
        <dbReference type="PROSITE" id="PS51900"/>
    </source>
</evidence>
<dbReference type="NCBIfam" id="NF040815">
    <property type="entry name" value="recomb_XerA_Arch"/>
    <property type="match status" value="1"/>
</dbReference>
<dbReference type="PANTHER" id="PTHR30349">
    <property type="entry name" value="PHAGE INTEGRASE-RELATED"/>
    <property type="match status" value="1"/>
</dbReference>
<organism evidence="7 8">
    <name type="scientific">Candidatus Campbellbacteria bacterium CG22_combo_CG10-13_8_21_14_all_36_13</name>
    <dbReference type="NCBI Taxonomy" id="1974529"/>
    <lineage>
        <taxon>Bacteria</taxon>
        <taxon>Candidatus Campbelliibacteriota</taxon>
    </lineage>
</organism>
<dbReference type="EMBL" id="PCTT01000039">
    <property type="protein sequence ID" value="PIP86935.1"/>
    <property type="molecule type" value="Genomic_DNA"/>
</dbReference>
<evidence type="ECO:0000256" key="4">
    <source>
        <dbReference type="PROSITE-ProRule" id="PRU01248"/>
    </source>
</evidence>
<dbReference type="GO" id="GO:0006310">
    <property type="term" value="P:DNA recombination"/>
    <property type="evidence" value="ECO:0007669"/>
    <property type="project" value="UniProtKB-KW"/>
</dbReference>
<dbReference type="SUPFAM" id="SSF56349">
    <property type="entry name" value="DNA breaking-rejoining enzymes"/>
    <property type="match status" value="1"/>
</dbReference>
<dbReference type="Proteomes" id="UP000231143">
    <property type="component" value="Unassembled WGS sequence"/>
</dbReference>
<dbReference type="GO" id="GO:0015074">
    <property type="term" value="P:DNA integration"/>
    <property type="evidence" value="ECO:0007669"/>
    <property type="project" value="UniProtKB-KW"/>
</dbReference>
<evidence type="ECO:0000313" key="7">
    <source>
        <dbReference type="EMBL" id="PIP86935.1"/>
    </source>
</evidence>
<keyword evidence="3" id="KW-0233">DNA recombination</keyword>
<dbReference type="InterPro" id="IPR050090">
    <property type="entry name" value="Tyrosine_recombinase_XerCD"/>
</dbReference>
<keyword evidence="1" id="KW-0229">DNA integration</keyword>
<dbReference type="InterPro" id="IPR013762">
    <property type="entry name" value="Integrase-like_cat_sf"/>
</dbReference>
<evidence type="ECO:0000259" key="5">
    <source>
        <dbReference type="PROSITE" id="PS51898"/>
    </source>
</evidence>
<feature type="domain" description="Core-binding (CB)" evidence="6">
    <location>
        <begin position="3"/>
        <end position="97"/>
    </location>
</feature>
<dbReference type="Pfam" id="PF02899">
    <property type="entry name" value="Phage_int_SAM_1"/>
    <property type="match status" value="1"/>
</dbReference>
<dbReference type="Gene3D" id="1.10.150.130">
    <property type="match status" value="1"/>
</dbReference>